<evidence type="ECO:0000313" key="1">
    <source>
        <dbReference type="EMBL" id="BAY82696.1"/>
    </source>
</evidence>
<sequence length="99" mass="11565">MNLEEFKKSIQTLEKCPASLPLSLQGLWYDKKYGWDEAHEFIGDASDSDTAWVHAYLHRREGDLNNARYWYNRSGKSESNLSLDEEWNQIAAKLLTKIK</sequence>
<name>A0A1Z4LN86_9CYAN</name>
<dbReference type="AlphaFoldDB" id="A0A1Z4LN86"/>
<evidence type="ECO:0000313" key="2">
    <source>
        <dbReference type="Proteomes" id="UP000218418"/>
    </source>
</evidence>
<keyword evidence="2" id="KW-1185">Reference proteome</keyword>
<dbReference type="OrthoDB" id="370799at2"/>
<dbReference type="Proteomes" id="UP000218418">
    <property type="component" value="Chromosome"/>
</dbReference>
<reference evidence="1 2" key="1">
    <citation type="submission" date="2017-06" db="EMBL/GenBank/DDBJ databases">
        <title>Genome sequencing of cyanobaciteial culture collection at National Institute for Environmental Studies (NIES).</title>
        <authorList>
            <person name="Hirose Y."/>
            <person name="Shimura Y."/>
            <person name="Fujisawa T."/>
            <person name="Nakamura Y."/>
            <person name="Kawachi M."/>
        </authorList>
    </citation>
    <scope>NUCLEOTIDE SEQUENCE [LARGE SCALE GENOMIC DNA]</scope>
    <source>
        <strain evidence="1 2">NIES-267</strain>
    </source>
</reference>
<protein>
    <submittedName>
        <fullName evidence="1">Uncharacterized protein</fullName>
    </submittedName>
</protein>
<accession>A0A1Z4LN86</accession>
<dbReference type="EMBL" id="AP018227">
    <property type="protein sequence ID" value="BAY82696.1"/>
    <property type="molecule type" value="Genomic_DNA"/>
</dbReference>
<gene>
    <name evidence="1" type="ORF">NIES267_21800</name>
</gene>
<organism evidence="1 2">
    <name type="scientific">Calothrix parasitica NIES-267</name>
    <dbReference type="NCBI Taxonomy" id="1973488"/>
    <lineage>
        <taxon>Bacteria</taxon>
        <taxon>Bacillati</taxon>
        <taxon>Cyanobacteriota</taxon>
        <taxon>Cyanophyceae</taxon>
        <taxon>Nostocales</taxon>
        <taxon>Calotrichaceae</taxon>
        <taxon>Calothrix</taxon>
    </lineage>
</organism>
<proteinExistence type="predicted"/>